<dbReference type="SUPFAM" id="SSF51445">
    <property type="entry name" value="(Trans)glycosidases"/>
    <property type="match status" value="1"/>
</dbReference>
<organism evidence="4 5">
    <name type="scientific">Stachybotrys elegans</name>
    <dbReference type="NCBI Taxonomy" id="80388"/>
    <lineage>
        <taxon>Eukaryota</taxon>
        <taxon>Fungi</taxon>
        <taxon>Dikarya</taxon>
        <taxon>Ascomycota</taxon>
        <taxon>Pezizomycotina</taxon>
        <taxon>Sordariomycetes</taxon>
        <taxon>Hypocreomycetidae</taxon>
        <taxon>Hypocreales</taxon>
        <taxon>Stachybotryaceae</taxon>
        <taxon>Stachybotrys</taxon>
    </lineage>
</organism>
<dbReference type="InterPro" id="IPR036962">
    <property type="entry name" value="Glyco_hydro_3_N_sf"/>
</dbReference>
<accession>A0A8K0SFX2</accession>
<reference evidence="4" key="1">
    <citation type="journal article" date="2021" name="Nat. Commun.">
        <title>Genetic determinants of endophytism in the Arabidopsis root mycobiome.</title>
        <authorList>
            <person name="Mesny F."/>
            <person name="Miyauchi S."/>
            <person name="Thiergart T."/>
            <person name="Pickel B."/>
            <person name="Atanasova L."/>
            <person name="Karlsson M."/>
            <person name="Huettel B."/>
            <person name="Barry K.W."/>
            <person name="Haridas S."/>
            <person name="Chen C."/>
            <person name="Bauer D."/>
            <person name="Andreopoulos W."/>
            <person name="Pangilinan J."/>
            <person name="LaButti K."/>
            <person name="Riley R."/>
            <person name="Lipzen A."/>
            <person name="Clum A."/>
            <person name="Drula E."/>
            <person name="Henrissat B."/>
            <person name="Kohler A."/>
            <person name="Grigoriev I.V."/>
            <person name="Martin F.M."/>
            <person name="Hacquard S."/>
        </authorList>
    </citation>
    <scope>NUCLEOTIDE SEQUENCE</scope>
    <source>
        <strain evidence="4">MPI-CAGE-CH-0235</strain>
    </source>
</reference>
<dbReference type="InterPro" id="IPR017853">
    <property type="entry name" value="GH"/>
</dbReference>
<evidence type="ECO:0000256" key="1">
    <source>
        <dbReference type="ARBA" id="ARBA00005336"/>
    </source>
</evidence>
<dbReference type="Gene3D" id="3.20.20.300">
    <property type="entry name" value="Glycoside hydrolase, family 3, N-terminal domain"/>
    <property type="match status" value="1"/>
</dbReference>
<keyword evidence="5" id="KW-1185">Reference proteome</keyword>
<dbReference type="EMBL" id="JAGPNK010000040">
    <property type="protein sequence ID" value="KAH7303093.1"/>
    <property type="molecule type" value="Genomic_DNA"/>
</dbReference>
<evidence type="ECO:0000256" key="3">
    <source>
        <dbReference type="ARBA" id="ARBA00023180"/>
    </source>
</evidence>
<name>A0A8K0SFX2_9HYPO</name>
<keyword evidence="3" id="KW-0325">Glycoprotein</keyword>
<dbReference type="AlphaFoldDB" id="A0A8K0SFX2"/>
<comment type="similarity">
    <text evidence="1">Belongs to the glycosyl hydrolase 3 family.</text>
</comment>
<dbReference type="GO" id="GO:0004553">
    <property type="term" value="F:hydrolase activity, hydrolyzing O-glycosyl compounds"/>
    <property type="evidence" value="ECO:0007669"/>
    <property type="project" value="InterPro"/>
</dbReference>
<keyword evidence="2" id="KW-0378">Hydrolase</keyword>
<proteinExistence type="inferred from homology"/>
<evidence type="ECO:0000313" key="4">
    <source>
        <dbReference type="EMBL" id="KAH7303093.1"/>
    </source>
</evidence>
<sequence length="262" mass="28328">MPSYGMPVDTNHEEVGCAFNKDIDSNSASTASSATLLGENVLARAWGCENLSEMDHVIKIVDAGCDQVGGESKPELMIEAVRSGLVSEDRIDESVRRVLRGKFRQGLFDDKRFVDADQASVIVGNPDFMRMAKDAQQSPSLADVAYETRSGGFQAKFHSGSLELTAEEVERLYSIISQVTYTIIDVYMERPAVLTPLVEAQMQARAERMGAAVTSSMERVGGSALMANFGAADDAYLDVCFGVGVLPLAASCHLTSRARMKP</sequence>
<gene>
    <name evidence="4" type="ORF">B0I35DRAFT_485438</name>
</gene>
<evidence type="ECO:0000313" key="5">
    <source>
        <dbReference type="Proteomes" id="UP000813444"/>
    </source>
</evidence>
<dbReference type="Proteomes" id="UP000813444">
    <property type="component" value="Unassembled WGS sequence"/>
</dbReference>
<dbReference type="GO" id="GO:0005975">
    <property type="term" value="P:carbohydrate metabolic process"/>
    <property type="evidence" value="ECO:0007669"/>
    <property type="project" value="InterPro"/>
</dbReference>
<evidence type="ECO:0000256" key="2">
    <source>
        <dbReference type="ARBA" id="ARBA00022801"/>
    </source>
</evidence>
<comment type="caution">
    <text evidence="4">The sequence shown here is derived from an EMBL/GenBank/DDBJ whole genome shotgun (WGS) entry which is preliminary data.</text>
</comment>
<protein>
    <submittedName>
        <fullName evidence="4">Uncharacterized protein</fullName>
    </submittedName>
</protein>
<dbReference type="OrthoDB" id="416222at2759"/>